<comment type="subcellular location">
    <subcellularLocation>
        <location evidence="2">Cytoplasm</location>
    </subcellularLocation>
</comment>
<dbReference type="Gene3D" id="3.40.50.150">
    <property type="entry name" value="Vaccinia Virus protein VP39"/>
    <property type="match status" value="1"/>
</dbReference>
<evidence type="ECO:0000313" key="16">
    <source>
        <dbReference type="EMBL" id="PXX74071.1"/>
    </source>
</evidence>
<dbReference type="InterPro" id="IPR035926">
    <property type="entry name" value="NusB-like_sf"/>
</dbReference>
<feature type="binding site" evidence="14">
    <location>
        <position position="317"/>
    </location>
    <ligand>
        <name>S-adenosyl-L-methionine</name>
        <dbReference type="ChEBI" id="CHEBI:59789"/>
    </ligand>
</feature>
<reference evidence="16 17" key="1">
    <citation type="submission" date="2018-05" db="EMBL/GenBank/DDBJ databases">
        <title>Genomic Encyclopedia of Type Strains, Phase IV (KMG-IV): sequencing the most valuable type-strain genomes for metagenomic binning, comparative biology and taxonomic classification.</title>
        <authorList>
            <person name="Goeker M."/>
        </authorList>
    </citation>
    <scope>NUCLEOTIDE SEQUENCE [LARGE SCALE GENOMIC DNA]</scope>
    <source>
        <strain evidence="16 17">DSM 29661</strain>
    </source>
</reference>
<dbReference type="EC" id="2.1.1.176" evidence="4"/>
<evidence type="ECO:0000256" key="5">
    <source>
        <dbReference type="ARBA" id="ARBA00022490"/>
    </source>
</evidence>
<organism evidence="16 17">
    <name type="scientific">Rivihabitans pingtungensis</name>
    <dbReference type="NCBI Taxonomy" id="1054498"/>
    <lineage>
        <taxon>Bacteria</taxon>
        <taxon>Pseudomonadati</taxon>
        <taxon>Pseudomonadota</taxon>
        <taxon>Betaproteobacteria</taxon>
        <taxon>Neisseriales</taxon>
        <taxon>Aquaspirillaceae</taxon>
        <taxon>Rivihabitans</taxon>
    </lineage>
</organism>
<keyword evidence="7 14" id="KW-0489">Methyltransferase</keyword>
<feature type="binding site" evidence="14">
    <location>
        <begin position="250"/>
        <end position="256"/>
    </location>
    <ligand>
        <name>S-adenosyl-L-methionine</name>
        <dbReference type="ChEBI" id="CHEBI:59789"/>
    </ligand>
</feature>
<evidence type="ECO:0000256" key="8">
    <source>
        <dbReference type="ARBA" id="ARBA00022679"/>
    </source>
</evidence>
<dbReference type="InterPro" id="IPR023267">
    <property type="entry name" value="RCMT"/>
</dbReference>
<dbReference type="InterPro" id="IPR006027">
    <property type="entry name" value="NusB_RsmB_TIM44"/>
</dbReference>
<dbReference type="PROSITE" id="PS01153">
    <property type="entry name" value="NOL1_NOP2_SUN"/>
    <property type="match status" value="1"/>
</dbReference>
<dbReference type="SUPFAM" id="SSF48013">
    <property type="entry name" value="NusB-like"/>
    <property type="match status" value="1"/>
</dbReference>
<evidence type="ECO:0000256" key="2">
    <source>
        <dbReference type="ARBA" id="ARBA00004496"/>
    </source>
</evidence>
<name>A0A318KCI9_9NEIS</name>
<dbReference type="NCBIfam" id="NF008149">
    <property type="entry name" value="PRK10901.1"/>
    <property type="match status" value="1"/>
</dbReference>
<dbReference type="OrthoDB" id="9810297at2"/>
<dbReference type="PANTHER" id="PTHR22807">
    <property type="entry name" value="NOP2 YEAST -RELATED NOL1/NOP2/FMU SUN DOMAIN-CONTAINING"/>
    <property type="match status" value="1"/>
</dbReference>
<feature type="domain" description="SAM-dependent MTase RsmB/NOP-type" evidence="15">
    <location>
        <begin position="162"/>
        <end position="416"/>
    </location>
</feature>
<sequence length="416" mass="46141">MQTIQTLAAHILDTVLSGKNLTDTLATAWRQHPALAPAERAAVMDITHGALRHYGWLRGALDKLLSRPLTDSHIDRLLIVALYQLEHTQAAPYAIVDHAVRVATAHEGGRLKGLTNAVLRNFQRRHDELAAALRREPTAFWNHPDWWVGAVQQAYPKDWKAILTASNQHPPMTVRVNRRRLSVADWLTRLQEAGLEGVVLEGDAVRLVKPVPVDKLPGFAEGDVSVQDAGAQLAADWLEVADGMRVLDACAAPGGKTCHLLERAQLDLTAVDNDAHRLQRVQSNLTRLGLSARCLTGDASRPKAWWDGQMFDRVLADVPCSASGVARRHPDIKWTRRPTDIPSLGRQQGALADALWALVAPGGKMLYATCSIFPTENRRQIDAFLTRHVNAELERDIQLLPDENHDGFYYALIRKT</sequence>
<evidence type="ECO:0000256" key="6">
    <source>
        <dbReference type="ARBA" id="ARBA00022552"/>
    </source>
</evidence>
<keyword evidence="5" id="KW-0963">Cytoplasm</keyword>
<evidence type="ECO:0000256" key="1">
    <source>
        <dbReference type="ARBA" id="ARBA00002724"/>
    </source>
</evidence>
<feature type="binding site" evidence="14">
    <location>
        <position position="272"/>
    </location>
    <ligand>
        <name>S-adenosyl-L-methionine</name>
        <dbReference type="ChEBI" id="CHEBI:59789"/>
    </ligand>
</feature>
<dbReference type="InterPro" id="IPR018314">
    <property type="entry name" value="RsmB/NOL1/NOP2-like_CS"/>
</dbReference>
<proteinExistence type="inferred from homology"/>
<evidence type="ECO:0000259" key="15">
    <source>
        <dbReference type="PROSITE" id="PS51686"/>
    </source>
</evidence>
<evidence type="ECO:0000256" key="14">
    <source>
        <dbReference type="PROSITE-ProRule" id="PRU01023"/>
    </source>
</evidence>
<dbReference type="Gene3D" id="1.10.287.730">
    <property type="entry name" value="Helix hairpin bin"/>
    <property type="match status" value="1"/>
</dbReference>
<protein>
    <recommendedName>
        <fullName evidence="4">16S rRNA (cytosine(967)-C(5))-methyltransferase</fullName>
        <ecNumber evidence="4">2.1.1.176</ecNumber>
    </recommendedName>
    <alternativeName>
        <fullName evidence="11">16S rRNA m5C967 methyltransferase</fullName>
    </alternativeName>
    <alternativeName>
        <fullName evidence="12">rRNA (cytosine-C(5)-)-methyltransferase RsmB</fullName>
    </alternativeName>
</protein>
<keyword evidence="8 14" id="KW-0808">Transferase</keyword>
<dbReference type="Proteomes" id="UP000247555">
    <property type="component" value="Unassembled WGS sequence"/>
</dbReference>
<gene>
    <name evidence="16" type="ORF">DFR34_13419</name>
</gene>
<dbReference type="InterPro" id="IPR029063">
    <property type="entry name" value="SAM-dependent_MTases_sf"/>
</dbReference>
<comment type="caution">
    <text evidence="16">The sequence shown here is derived from an EMBL/GenBank/DDBJ whole genome shotgun (WGS) entry which is preliminary data.</text>
</comment>
<dbReference type="NCBIfam" id="TIGR00563">
    <property type="entry name" value="rsmB"/>
    <property type="match status" value="1"/>
</dbReference>
<dbReference type="CDD" id="cd02440">
    <property type="entry name" value="AdoMet_MTases"/>
    <property type="match status" value="1"/>
</dbReference>
<dbReference type="FunFam" id="3.40.50.150:FF:000022">
    <property type="entry name" value="Ribosomal RNA small subunit methyltransferase B"/>
    <property type="match status" value="1"/>
</dbReference>
<keyword evidence="17" id="KW-1185">Reference proteome</keyword>
<dbReference type="Gene3D" id="3.30.70.1170">
    <property type="entry name" value="Sun protein, domain 3"/>
    <property type="match status" value="1"/>
</dbReference>
<dbReference type="InterPro" id="IPR001678">
    <property type="entry name" value="MeTrfase_RsmB-F_NOP2_dom"/>
</dbReference>
<dbReference type="PRINTS" id="PR02008">
    <property type="entry name" value="RCMTFAMILY"/>
</dbReference>
<comment type="catalytic activity">
    <reaction evidence="13">
        <text>cytidine(967) in 16S rRNA + S-adenosyl-L-methionine = 5-methylcytidine(967) in 16S rRNA + S-adenosyl-L-homocysteine + H(+)</text>
        <dbReference type="Rhea" id="RHEA:42748"/>
        <dbReference type="Rhea" id="RHEA-COMP:10219"/>
        <dbReference type="Rhea" id="RHEA-COMP:10220"/>
        <dbReference type="ChEBI" id="CHEBI:15378"/>
        <dbReference type="ChEBI" id="CHEBI:57856"/>
        <dbReference type="ChEBI" id="CHEBI:59789"/>
        <dbReference type="ChEBI" id="CHEBI:74483"/>
        <dbReference type="ChEBI" id="CHEBI:82748"/>
        <dbReference type="EC" id="2.1.1.176"/>
    </reaction>
</comment>
<evidence type="ECO:0000256" key="11">
    <source>
        <dbReference type="ARBA" id="ARBA00030399"/>
    </source>
</evidence>
<accession>A0A318KCI9</accession>
<dbReference type="PROSITE" id="PS51686">
    <property type="entry name" value="SAM_MT_RSMB_NOP"/>
    <property type="match status" value="1"/>
</dbReference>
<feature type="active site" description="Nucleophile" evidence="14">
    <location>
        <position position="370"/>
    </location>
</feature>
<dbReference type="Pfam" id="PF01189">
    <property type="entry name" value="Methyltr_RsmB-F"/>
    <property type="match status" value="1"/>
</dbReference>
<dbReference type="PANTHER" id="PTHR22807:SF61">
    <property type="entry name" value="NOL1_NOP2_SUN FAMILY PROTEIN _ ANTITERMINATION NUSB DOMAIN-CONTAINING PROTEIN"/>
    <property type="match status" value="1"/>
</dbReference>
<dbReference type="EMBL" id="QJKI01000034">
    <property type="protein sequence ID" value="PXX74071.1"/>
    <property type="molecule type" value="Genomic_DNA"/>
</dbReference>
<evidence type="ECO:0000256" key="3">
    <source>
        <dbReference type="ARBA" id="ARBA00007494"/>
    </source>
</evidence>
<evidence type="ECO:0000256" key="7">
    <source>
        <dbReference type="ARBA" id="ARBA00022603"/>
    </source>
</evidence>
<dbReference type="InterPro" id="IPR054728">
    <property type="entry name" value="RsmB-like_ferredoxin"/>
</dbReference>
<evidence type="ECO:0000313" key="17">
    <source>
        <dbReference type="Proteomes" id="UP000247555"/>
    </source>
</evidence>
<evidence type="ECO:0000256" key="9">
    <source>
        <dbReference type="ARBA" id="ARBA00022691"/>
    </source>
</evidence>
<dbReference type="GO" id="GO:0005737">
    <property type="term" value="C:cytoplasm"/>
    <property type="evidence" value="ECO:0007669"/>
    <property type="project" value="UniProtKB-SubCell"/>
</dbReference>
<comment type="similarity">
    <text evidence="3 14">Belongs to the class I-like SAM-binding methyltransferase superfamily. RsmB/NOP family.</text>
</comment>
<keyword evidence="10 14" id="KW-0694">RNA-binding</keyword>
<keyword evidence="9 14" id="KW-0949">S-adenosyl-L-methionine</keyword>
<dbReference type="GO" id="GO:0006355">
    <property type="term" value="P:regulation of DNA-templated transcription"/>
    <property type="evidence" value="ECO:0007669"/>
    <property type="project" value="InterPro"/>
</dbReference>
<dbReference type="GO" id="GO:0003723">
    <property type="term" value="F:RNA binding"/>
    <property type="evidence" value="ECO:0007669"/>
    <property type="project" value="UniProtKB-UniRule"/>
</dbReference>
<evidence type="ECO:0000256" key="4">
    <source>
        <dbReference type="ARBA" id="ARBA00012140"/>
    </source>
</evidence>
<dbReference type="Pfam" id="PF01029">
    <property type="entry name" value="NusB"/>
    <property type="match status" value="1"/>
</dbReference>
<dbReference type="RefSeq" id="WP_110392141.1">
    <property type="nucleotide sequence ID" value="NZ_QJKI01000034.1"/>
</dbReference>
<dbReference type="SUPFAM" id="SSF53335">
    <property type="entry name" value="S-adenosyl-L-methionine-dependent methyltransferases"/>
    <property type="match status" value="1"/>
</dbReference>
<dbReference type="InterPro" id="IPR004573">
    <property type="entry name" value="rRNA_ssu_MeTfrase_B"/>
</dbReference>
<dbReference type="Gene3D" id="1.10.940.10">
    <property type="entry name" value="NusB-like"/>
    <property type="match status" value="1"/>
</dbReference>
<comment type="function">
    <text evidence="1">Specifically methylates the cytosine at position 967 (m5C967) of 16S rRNA.</text>
</comment>
<evidence type="ECO:0000256" key="10">
    <source>
        <dbReference type="ARBA" id="ARBA00022884"/>
    </source>
</evidence>
<dbReference type="Pfam" id="PF22458">
    <property type="entry name" value="RsmF-B_ferredox"/>
    <property type="match status" value="1"/>
</dbReference>
<feature type="binding site" evidence="14">
    <location>
        <position position="298"/>
    </location>
    <ligand>
        <name>S-adenosyl-L-methionine</name>
        <dbReference type="ChEBI" id="CHEBI:59789"/>
    </ligand>
</feature>
<evidence type="ECO:0000256" key="12">
    <source>
        <dbReference type="ARBA" id="ARBA00031088"/>
    </source>
</evidence>
<dbReference type="GO" id="GO:0008649">
    <property type="term" value="F:rRNA methyltransferase activity"/>
    <property type="evidence" value="ECO:0007669"/>
    <property type="project" value="InterPro"/>
</dbReference>
<keyword evidence="6" id="KW-0698">rRNA processing</keyword>
<evidence type="ECO:0000256" key="13">
    <source>
        <dbReference type="ARBA" id="ARBA00047283"/>
    </source>
</evidence>
<dbReference type="InterPro" id="IPR049560">
    <property type="entry name" value="MeTrfase_RsmB-F_NOP2_cat"/>
</dbReference>
<dbReference type="AlphaFoldDB" id="A0A318KCI9"/>